<gene>
    <name evidence="1" type="ORF">MRB53_028793</name>
</gene>
<sequence>MKQNLLKALNSSPQILHPSPPPTTPPPHSLSQTISTTHHLHHTDTSPCSKLSRHDLTISRPSLSLLLVAYANVDPFQFSKARADAIDAKDENLNTNGCTNKILTKRAFFDVSIDGEPAGRIVVGLYGLTRLQAPPGSATWLAGPRASATGGRSS</sequence>
<name>A0ACC2KH33_PERAE</name>
<evidence type="ECO:0000313" key="2">
    <source>
        <dbReference type="Proteomes" id="UP001234297"/>
    </source>
</evidence>
<reference evidence="1 2" key="1">
    <citation type="journal article" date="2022" name="Hortic Res">
        <title>A haplotype resolved chromosomal level avocado genome allows analysis of novel avocado genes.</title>
        <authorList>
            <person name="Nath O."/>
            <person name="Fletcher S.J."/>
            <person name="Hayward A."/>
            <person name="Shaw L.M."/>
            <person name="Masouleh A.K."/>
            <person name="Furtado A."/>
            <person name="Henry R.J."/>
            <person name="Mitter N."/>
        </authorList>
    </citation>
    <scope>NUCLEOTIDE SEQUENCE [LARGE SCALE GENOMIC DNA]</scope>
    <source>
        <strain evidence="2">cv. Hass</strain>
    </source>
</reference>
<dbReference type="EMBL" id="CM056817">
    <property type="protein sequence ID" value="KAJ8620264.1"/>
    <property type="molecule type" value="Genomic_DNA"/>
</dbReference>
<dbReference type="Proteomes" id="UP001234297">
    <property type="component" value="Chromosome 9"/>
</dbReference>
<proteinExistence type="predicted"/>
<comment type="caution">
    <text evidence="1">The sequence shown here is derived from an EMBL/GenBank/DDBJ whole genome shotgun (WGS) entry which is preliminary data.</text>
</comment>
<organism evidence="1 2">
    <name type="scientific">Persea americana</name>
    <name type="common">Avocado</name>
    <dbReference type="NCBI Taxonomy" id="3435"/>
    <lineage>
        <taxon>Eukaryota</taxon>
        <taxon>Viridiplantae</taxon>
        <taxon>Streptophyta</taxon>
        <taxon>Embryophyta</taxon>
        <taxon>Tracheophyta</taxon>
        <taxon>Spermatophyta</taxon>
        <taxon>Magnoliopsida</taxon>
        <taxon>Magnoliidae</taxon>
        <taxon>Laurales</taxon>
        <taxon>Lauraceae</taxon>
        <taxon>Persea</taxon>
    </lineage>
</organism>
<evidence type="ECO:0000313" key="1">
    <source>
        <dbReference type="EMBL" id="KAJ8620264.1"/>
    </source>
</evidence>
<accession>A0ACC2KH33</accession>
<protein>
    <submittedName>
        <fullName evidence="1">Uncharacterized protein</fullName>
    </submittedName>
</protein>
<keyword evidence="2" id="KW-1185">Reference proteome</keyword>